<dbReference type="HOGENOM" id="CLU_082438_3_1_1"/>
<keyword evidence="3" id="KW-0687">Ribonucleoprotein</keyword>
<dbReference type="AlphaFoldDB" id="A0A075ATE4"/>
<accession>A0A075ATE4</accession>
<dbReference type="InterPro" id="IPR039660">
    <property type="entry name" value="Ribosomal_eL14"/>
</dbReference>
<dbReference type="GO" id="GO:0003735">
    <property type="term" value="F:structural constituent of ribosome"/>
    <property type="evidence" value="ECO:0007669"/>
    <property type="project" value="InterPro"/>
</dbReference>
<evidence type="ECO:0000313" key="5">
    <source>
        <dbReference type="EMBL" id="EPZ33523.1"/>
    </source>
</evidence>
<dbReference type="Proteomes" id="UP000030755">
    <property type="component" value="Unassembled WGS sequence"/>
</dbReference>
<feature type="domain" description="Large ribosomal subunit protein eL14" evidence="4">
    <location>
        <begin position="37"/>
        <end position="110"/>
    </location>
</feature>
<protein>
    <submittedName>
        <fullName evidence="5">Ribosomal protein L14 domain-containing protein</fullName>
    </submittedName>
</protein>
<dbReference type="InterPro" id="IPR008991">
    <property type="entry name" value="Translation_prot_SH3-like_sf"/>
</dbReference>
<name>A0A075ATE4_ROZAC</name>
<dbReference type="Pfam" id="PF01929">
    <property type="entry name" value="Ribosomal_L14e"/>
    <property type="match status" value="1"/>
</dbReference>
<dbReference type="Gene3D" id="2.30.30.30">
    <property type="match status" value="1"/>
</dbReference>
<comment type="similarity">
    <text evidence="1">Belongs to the eukaryotic ribosomal protein eL14 family.</text>
</comment>
<dbReference type="GO" id="GO:0042273">
    <property type="term" value="P:ribosomal large subunit biogenesis"/>
    <property type="evidence" value="ECO:0007669"/>
    <property type="project" value="TreeGrafter"/>
</dbReference>
<dbReference type="InterPro" id="IPR002784">
    <property type="entry name" value="Ribosomal_eL14_dom"/>
</dbReference>
<reference evidence="5 6" key="1">
    <citation type="journal article" date="2013" name="Curr. Biol.">
        <title>Shared signatures of parasitism and phylogenomics unite Cryptomycota and microsporidia.</title>
        <authorList>
            <person name="James T.Y."/>
            <person name="Pelin A."/>
            <person name="Bonen L."/>
            <person name="Ahrendt S."/>
            <person name="Sain D."/>
            <person name="Corradi N."/>
            <person name="Stajich J.E."/>
        </authorList>
    </citation>
    <scope>NUCLEOTIDE SEQUENCE [LARGE SCALE GENOMIC DNA]</scope>
    <source>
        <strain evidence="5 6">CSF55</strain>
    </source>
</reference>
<dbReference type="SUPFAM" id="SSF50104">
    <property type="entry name" value="Translation proteins SH3-like domain"/>
    <property type="match status" value="1"/>
</dbReference>
<dbReference type="OMA" id="ANWRFVE"/>
<evidence type="ECO:0000259" key="4">
    <source>
        <dbReference type="Pfam" id="PF01929"/>
    </source>
</evidence>
<gene>
    <name evidence="5" type="ORF">O9G_001274</name>
</gene>
<dbReference type="STRING" id="988480.A0A075ATE4"/>
<dbReference type="Gene3D" id="6.10.250.2270">
    <property type="match status" value="1"/>
</dbReference>
<evidence type="ECO:0000256" key="2">
    <source>
        <dbReference type="ARBA" id="ARBA00022980"/>
    </source>
</evidence>
<proteinExistence type="inferred from homology"/>
<dbReference type="PANTHER" id="PTHR11127">
    <property type="entry name" value="60S RIBOSOMAL PROTEIN L14"/>
    <property type="match status" value="1"/>
</dbReference>
<dbReference type="CDD" id="cd23702">
    <property type="entry name" value="eL14"/>
    <property type="match status" value="1"/>
</dbReference>
<dbReference type="PANTHER" id="PTHR11127:SF2">
    <property type="entry name" value="LARGE RIBOSOMAL SUBUNIT PROTEIN EL14"/>
    <property type="match status" value="1"/>
</dbReference>
<evidence type="ECO:0000256" key="3">
    <source>
        <dbReference type="ARBA" id="ARBA00023274"/>
    </source>
</evidence>
<dbReference type="OrthoDB" id="1875589at2759"/>
<dbReference type="GO" id="GO:0006412">
    <property type="term" value="P:translation"/>
    <property type="evidence" value="ECO:0007669"/>
    <property type="project" value="InterPro"/>
</dbReference>
<evidence type="ECO:0000313" key="6">
    <source>
        <dbReference type="Proteomes" id="UP000030755"/>
    </source>
</evidence>
<keyword evidence="2 5" id="KW-0689">Ribosomal protein</keyword>
<evidence type="ECO:0000256" key="1">
    <source>
        <dbReference type="ARBA" id="ARBA00006592"/>
    </source>
</evidence>
<dbReference type="GO" id="GO:0022625">
    <property type="term" value="C:cytosolic large ribosomal subunit"/>
    <property type="evidence" value="ECO:0007669"/>
    <property type="project" value="TreeGrafter"/>
</dbReference>
<keyword evidence="6" id="KW-1185">Reference proteome</keyword>
<dbReference type="InterPro" id="IPR014722">
    <property type="entry name" value="Rib_uL2_dom2"/>
</dbReference>
<dbReference type="GO" id="GO:0003723">
    <property type="term" value="F:RNA binding"/>
    <property type="evidence" value="ECO:0007669"/>
    <property type="project" value="InterPro"/>
</dbReference>
<organism evidence="5 6">
    <name type="scientific">Rozella allomycis (strain CSF55)</name>
    <dbReference type="NCBI Taxonomy" id="988480"/>
    <lineage>
        <taxon>Eukaryota</taxon>
        <taxon>Fungi</taxon>
        <taxon>Fungi incertae sedis</taxon>
        <taxon>Cryptomycota</taxon>
        <taxon>Cryptomycota incertae sedis</taxon>
        <taxon>Rozella</taxon>
    </lineage>
</organism>
<dbReference type="EMBL" id="KE561054">
    <property type="protein sequence ID" value="EPZ33523.1"/>
    <property type="molecule type" value="Genomic_DNA"/>
</dbReference>
<sequence length="126" mass="14214">MVYNRFIEVGRVVLVNYGPDAGKLAAIVDGPTTGVARQQLSFRRLAVTPFKVSVPRGSRSKTIKKVFEAEKIAEKWETTSWAKKLAVREKRAAMSDFDRFKAMLLKKQRRAVVGKEYGKLKKAAKL</sequence>
<dbReference type="GO" id="GO:0030684">
    <property type="term" value="C:preribosome"/>
    <property type="evidence" value="ECO:0007669"/>
    <property type="project" value="EnsemblFungi"/>
</dbReference>